<comment type="caution">
    <text evidence="4">The sequence shown here is derived from an EMBL/GenBank/DDBJ whole genome shotgun (WGS) entry which is preliminary data.</text>
</comment>
<keyword evidence="2" id="KW-1133">Transmembrane helix</keyword>
<keyword evidence="3" id="KW-0732">Signal</keyword>
<dbReference type="Proteomes" id="UP001500621">
    <property type="component" value="Unassembled WGS sequence"/>
</dbReference>
<name>A0ABP8W401_9ACTN</name>
<protein>
    <submittedName>
        <fullName evidence="4">Uncharacterized protein</fullName>
    </submittedName>
</protein>
<evidence type="ECO:0000313" key="5">
    <source>
        <dbReference type="Proteomes" id="UP001500621"/>
    </source>
</evidence>
<gene>
    <name evidence="4" type="ORF">GCM10023226_16380</name>
</gene>
<organism evidence="4 5">
    <name type="scientific">Nocardioides nanhaiensis</name>
    <dbReference type="NCBI Taxonomy" id="1476871"/>
    <lineage>
        <taxon>Bacteria</taxon>
        <taxon>Bacillati</taxon>
        <taxon>Actinomycetota</taxon>
        <taxon>Actinomycetes</taxon>
        <taxon>Propionibacteriales</taxon>
        <taxon>Nocardioidaceae</taxon>
        <taxon>Nocardioides</taxon>
    </lineage>
</organism>
<sequence length="117" mass="11661">MSRLTSAALAVLAATTVAVLAGAVLAAPASADVPEGWPEAPGVDILTMLGLFVGLPVLMAVVIVAFMYVPPVVRGESIKPGSGPVTDQWLGGPRRSAGELAAPDGAQSRAGGASGRW</sequence>
<evidence type="ECO:0000256" key="1">
    <source>
        <dbReference type="SAM" id="MobiDB-lite"/>
    </source>
</evidence>
<accession>A0ABP8W401</accession>
<feature type="region of interest" description="Disordered" evidence="1">
    <location>
        <begin position="76"/>
        <end position="117"/>
    </location>
</feature>
<evidence type="ECO:0000256" key="3">
    <source>
        <dbReference type="SAM" id="SignalP"/>
    </source>
</evidence>
<keyword evidence="5" id="KW-1185">Reference proteome</keyword>
<keyword evidence="2" id="KW-0812">Transmembrane</keyword>
<feature type="signal peptide" evidence="3">
    <location>
        <begin position="1"/>
        <end position="26"/>
    </location>
</feature>
<feature type="transmembrane region" description="Helical" evidence="2">
    <location>
        <begin position="47"/>
        <end position="69"/>
    </location>
</feature>
<evidence type="ECO:0000313" key="4">
    <source>
        <dbReference type="EMBL" id="GAA4679914.1"/>
    </source>
</evidence>
<feature type="chain" id="PRO_5047437073" evidence="3">
    <location>
        <begin position="27"/>
        <end position="117"/>
    </location>
</feature>
<keyword evidence="2" id="KW-0472">Membrane</keyword>
<proteinExistence type="predicted"/>
<evidence type="ECO:0000256" key="2">
    <source>
        <dbReference type="SAM" id="Phobius"/>
    </source>
</evidence>
<dbReference type="EMBL" id="BAABIM010000002">
    <property type="protein sequence ID" value="GAA4679914.1"/>
    <property type="molecule type" value="Genomic_DNA"/>
</dbReference>
<reference evidence="5" key="1">
    <citation type="journal article" date="2019" name="Int. J. Syst. Evol. Microbiol.">
        <title>The Global Catalogue of Microorganisms (GCM) 10K type strain sequencing project: providing services to taxonomists for standard genome sequencing and annotation.</title>
        <authorList>
            <consortium name="The Broad Institute Genomics Platform"/>
            <consortium name="The Broad Institute Genome Sequencing Center for Infectious Disease"/>
            <person name="Wu L."/>
            <person name="Ma J."/>
        </authorList>
    </citation>
    <scope>NUCLEOTIDE SEQUENCE [LARGE SCALE GENOMIC DNA]</scope>
    <source>
        <strain evidence="5">JCM 18127</strain>
    </source>
</reference>